<accession>A0ABQ9IXJ4</accession>
<keyword evidence="6" id="KW-0119">Carbohydrate metabolism</keyword>
<evidence type="ECO:0000256" key="5">
    <source>
        <dbReference type="ARBA" id="ARBA00023001"/>
    </source>
</evidence>
<dbReference type="PANTHER" id="PTHR39730">
    <property type="entry name" value="ENDOGLUCANASE 1"/>
    <property type="match status" value="1"/>
</dbReference>
<gene>
    <name evidence="11" type="ORF">NQ317_018830</name>
</gene>
<dbReference type="PROSITE" id="PS01140">
    <property type="entry name" value="GLYCOSYL_HYDROL_F45"/>
    <property type="match status" value="1"/>
</dbReference>
<feature type="non-terminal residue" evidence="11">
    <location>
        <position position="1"/>
    </location>
</feature>
<evidence type="ECO:0000256" key="2">
    <source>
        <dbReference type="ARBA" id="ARBA00007793"/>
    </source>
</evidence>
<keyword evidence="12" id="KW-1185">Reference proteome</keyword>
<reference evidence="11" key="1">
    <citation type="journal article" date="2023" name="Insect Mol. Biol.">
        <title>Genome sequencing provides insights into the evolution of gene families encoding plant cell wall-degrading enzymes in longhorned beetles.</title>
        <authorList>
            <person name="Shin N.R."/>
            <person name="Okamura Y."/>
            <person name="Kirsch R."/>
            <person name="Pauchet Y."/>
        </authorList>
    </citation>
    <scope>NUCLEOTIDE SEQUENCE</scope>
    <source>
        <strain evidence="11">MMC_N1</strain>
    </source>
</reference>
<keyword evidence="7" id="KW-0326">Glycosidase</keyword>
<evidence type="ECO:0000256" key="8">
    <source>
        <dbReference type="ARBA" id="ARBA00023326"/>
    </source>
</evidence>
<evidence type="ECO:0000256" key="4">
    <source>
        <dbReference type="ARBA" id="ARBA00022801"/>
    </source>
</evidence>
<evidence type="ECO:0000256" key="7">
    <source>
        <dbReference type="ARBA" id="ARBA00023295"/>
    </source>
</evidence>
<protein>
    <recommendedName>
        <fullName evidence="3 9">Cellulase</fullName>
        <ecNumber evidence="3 9">3.2.1.4</ecNumber>
    </recommendedName>
</protein>
<evidence type="ECO:0000256" key="3">
    <source>
        <dbReference type="ARBA" id="ARBA00012601"/>
    </source>
</evidence>
<dbReference type="Pfam" id="PF02015">
    <property type="entry name" value="Glyco_hydro_45"/>
    <property type="match status" value="1"/>
</dbReference>
<dbReference type="SUPFAM" id="SSF50685">
    <property type="entry name" value="Barwin-like endoglucanases"/>
    <property type="match status" value="1"/>
</dbReference>
<dbReference type="Gene3D" id="2.40.40.10">
    <property type="entry name" value="RlpA-like domain"/>
    <property type="match status" value="1"/>
</dbReference>
<comment type="similarity">
    <text evidence="2">Belongs to the glycosyl hydrolase 45 (cellulase K) family.</text>
</comment>
<sequence length="230" mass="24838">RASDLSAQDVINVVPIEGGVNGTGVTTRYWDCCKPSCAWVEAANITPPVASCEADGVTQTGFDEQSGCAEEEEGYAFTCNNQQPTIINDTFSLGFVAASFSGGIDESLCCACLLLTFEDELEGKQLLAQVTNTGEDLVQNHFDIEMPGGGVGIFNMGCIRQWGAPEDGWGERYGGVTSEEGCDDLPEVLQEGCRYRFEWMNGVPNPNVTFYQVECPQQLIDITGCTVPTR</sequence>
<evidence type="ECO:0000256" key="6">
    <source>
        <dbReference type="ARBA" id="ARBA00023277"/>
    </source>
</evidence>
<keyword evidence="8" id="KW-0624">Polysaccharide degradation</keyword>
<comment type="catalytic activity">
    <reaction evidence="1 9">
        <text>Endohydrolysis of (1-&gt;4)-beta-D-glucosidic linkages in cellulose, lichenin and cereal beta-D-glucans.</text>
        <dbReference type="EC" id="3.2.1.4"/>
    </reaction>
</comment>
<evidence type="ECO:0000256" key="1">
    <source>
        <dbReference type="ARBA" id="ARBA00000966"/>
    </source>
</evidence>
<dbReference type="EMBL" id="JAPWTJ010002103">
    <property type="protein sequence ID" value="KAJ8967910.1"/>
    <property type="molecule type" value="Genomic_DNA"/>
</dbReference>
<dbReference type="Proteomes" id="UP001162164">
    <property type="component" value="Unassembled WGS sequence"/>
</dbReference>
<evidence type="ECO:0000259" key="10">
    <source>
        <dbReference type="PROSITE" id="PS01140"/>
    </source>
</evidence>
<proteinExistence type="inferred from homology"/>
<feature type="active site" description="Nucleophile" evidence="9">
    <location>
        <position position="31"/>
    </location>
</feature>
<feature type="domain" description="Glycosyl hydrolases family 45 active site" evidence="10">
    <location>
        <begin position="26"/>
        <end position="37"/>
    </location>
</feature>
<organism evidence="11 12">
    <name type="scientific">Molorchus minor</name>
    <dbReference type="NCBI Taxonomy" id="1323400"/>
    <lineage>
        <taxon>Eukaryota</taxon>
        <taxon>Metazoa</taxon>
        <taxon>Ecdysozoa</taxon>
        <taxon>Arthropoda</taxon>
        <taxon>Hexapoda</taxon>
        <taxon>Insecta</taxon>
        <taxon>Pterygota</taxon>
        <taxon>Neoptera</taxon>
        <taxon>Endopterygota</taxon>
        <taxon>Coleoptera</taxon>
        <taxon>Polyphaga</taxon>
        <taxon>Cucujiformia</taxon>
        <taxon>Chrysomeloidea</taxon>
        <taxon>Cerambycidae</taxon>
        <taxon>Lamiinae</taxon>
        <taxon>Monochamini</taxon>
        <taxon>Molorchus</taxon>
    </lineage>
</organism>
<comment type="caution">
    <text evidence="11">The sequence shown here is derived from an EMBL/GenBank/DDBJ whole genome shotgun (WGS) entry which is preliminary data.</text>
</comment>
<evidence type="ECO:0000313" key="11">
    <source>
        <dbReference type="EMBL" id="KAJ8967910.1"/>
    </source>
</evidence>
<dbReference type="InterPro" id="IPR036908">
    <property type="entry name" value="RlpA-like_sf"/>
</dbReference>
<dbReference type="EC" id="3.2.1.4" evidence="3 9"/>
<keyword evidence="4" id="KW-0378">Hydrolase</keyword>
<dbReference type="InterPro" id="IPR000334">
    <property type="entry name" value="Glyco_hydro_45"/>
</dbReference>
<name>A0ABQ9IXJ4_9CUCU</name>
<keyword evidence="5" id="KW-0136">Cellulose degradation</keyword>
<dbReference type="InterPro" id="IPR052288">
    <property type="entry name" value="GH45_Enzymes"/>
</dbReference>
<evidence type="ECO:0000313" key="12">
    <source>
        <dbReference type="Proteomes" id="UP001162164"/>
    </source>
</evidence>
<evidence type="ECO:0000256" key="9">
    <source>
        <dbReference type="PROSITE-ProRule" id="PRU10069"/>
    </source>
</evidence>
<dbReference type="PANTHER" id="PTHR39730:SF1">
    <property type="entry name" value="ENDOGLUCANASE 1"/>
    <property type="match status" value="1"/>
</dbReference>